<dbReference type="GO" id="GO:0043130">
    <property type="term" value="F:ubiquitin binding"/>
    <property type="evidence" value="ECO:0007669"/>
    <property type="project" value="InterPro"/>
</dbReference>
<dbReference type="AlphaFoldDB" id="A0AA39V3L0"/>
<feature type="region of interest" description="Disordered" evidence="1">
    <location>
        <begin position="153"/>
        <end position="199"/>
    </location>
</feature>
<dbReference type="InterPro" id="IPR041807">
    <property type="entry name" value="Cue5/Don1_CUE"/>
</dbReference>
<feature type="compositionally biased region" description="Basic and acidic residues" evidence="1">
    <location>
        <begin position="1"/>
        <end position="13"/>
    </location>
</feature>
<dbReference type="GO" id="GO:0006511">
    <property type="term" value="P:ubiquitin-dependent protein catabolic process"/>
    <property type="evidence" value="ECO:0007669"/>
    <property type="project" value="TreeGrafter"/>
</dbReference>
<evidence type="ECO:0000313" key="3">
    <source>
        <dbReference type="EMBL" id="KAK0514768.1"/>
    </source>
</evidence>
<feature type="compositionally biased region" description="Low complexity" evidence="1">
    <location>
        <begin position="161"/>
        <end position="181"/>
    </location>
</feature>
<dbReference type="Gene3D" id="1.10.8.10">
    <property type="entry name" value="DNA helicase RuvA subunit, C-terminal domain"/>
    <property type="match status" value="1"/>
</dbReference>
<dbReference type="FunFam" id="1.10.8.10:FF:000064">
    <property type="entry name" value="Similar to CUE domain-containing protein"/>
    <property type="match status" value="1"/>
</dbReference>
<evidence type="ECO:0000256" key="1">
    <source>
        <dbReference type="SAM" id="MobiDB-lite"/>
    </source>
</evidence>
<dbReference type="InterPro" id="IPR003892">
    <property type="entry name" value="CUE"/>
</dbReference>
<keyword evidence="4" id="KW-1185">Reference proteome</keyword>
<dbReference type="CDD" id="cd14372">
    <property type="entry name" value="CUE_Cue5p_like"/>
    <property type="match status" value="1"/>
</dbReference>
<name>A0AA39V3L0_9LECA</name>
<dbReference type="Pfam" id="PF02845">
    <property type="entry name" value="CUE"/>
    <property type="match status" value="1"/>
</dbReference>
<feature type="compositionally biased region" description="Basic and acidic residues" evidence="1">
    <location>
        <begin position="251"/>
        <end position="270"/>
    </location>
</feature>
<dbReference type="SUPFAM" id="SSF46934">
    <property type="entry name" value="UBA-like"/>
    <property type="match status" value="1"/>
</dbReference>
<protein>
    <recommendedName>
        <fullName evidence="2">CUE domain-containing protein</fullName>
    </recommendedName>
</protein>
<dbReference type="Proteomes" id="UP001166286">
    <property type="component" value="Unassembled WGS sequence"/>
</dbReference>
<dbReference type="PANTHER" id="PTHR16461:SF5">
    <property type="entry name" value="TOLL-INTERACTING PROTEIN"/>
    <property type="match status" value="1"/>
</dbReference>
<feature type="compositionally biased region" description="Basic and acidic residues" evidence="1">
    <location>
        <begin position="381"/>
        <end position="396"/>
    </location>
</feature>
<sequence>MSDSEKPKSEPRPESPTTAKALDFDDEPIDTPASPPKSSSTAATAQPGTDEVPPPKPPRPLAPEQQAENTLKEAFPSIDAAVVKAVLRASGGRIEPAFNALLGMSDPDAAEPPPPRQPPRPARAPTGPTSTEEDQLAADEQYARQLAEQYNGAAAYGGVPRSGSGTRRAPRGGATRRGSAPRPEDYDQDRDRSFFDDDLPVIRDNIKKGFLETQQTVNKWVNNLKKKIDGEDEDDYQKPPRQNYAPQQPYDNRRSNEFGRRSADRERYDADPQVLGDDFAGLSMKDNEAPPRRSSRPLANPNLFKPTPPRPQSTQSGRRVSFQDGPPEEIDIHYPKSPEPSNGPSQGSGAKSSKWQPLTAVDPSPVADHDPFSLGDSDDDEAKKKDGKPDDSERLKQAAAEAMSEDIGGEGNLRARDTETKEGVGKP</sequence>
<dbReference type="GO" id="GO:0031624">
    <property type="term" value="F:ubiquitin conjugating enzyme binding"/>
    <property type="evidence" value="ECO:0007669"/>
    <property type="project" value="TreeGrafter"/>
</dbReference>
<feature type="compositionally biased region" description="Polar residues" evidence="1">
    <location>
        <begin position="339"/>
        <end position="356"/>
    </location>
</feature>
<feature type="compositionally biased region" description="Pro residues" evidence="1">
    <location>
        <begin position="110"/>
        <end position="122"/>
    </location>
</feature>
<reference evidence="3" key="1">
    <citation type="submission" date="2023-03" db="EMBL/GenBank/DDBJ databases">
        <title>Complete genome of Cladonia borealis.</title>
        <authorList>
            <person name="Park H."/>
        </authorList>
    </citation>
    <scope>NUCLEOTIDE SEQUENCE</scope>
    <source>
        <strain evidence="3">ANT050790</strain>
    </source>
</reference>
<feature type="region of interest" description="Disordered" evidence="1">
    <location>
        <begin position="100"/>
        <end position="139"/>
    </location>
</feature>
<feature type="domain" description="CUE" evidence="2">
    <location>
        <begin position="63"/>
        <end position="106"/>
    </location>
</feature>
<feature type="compositionally biased region" description="Low complexity" evidence="1">
    <location>
        <begin position="36"/>
        <end position="47"/>
    </location>
</feature>
<proteinExistence type="predicted"/>
<dbReference type="PROSITE" id="PS51140">
    <property type="entry name" value="CUE"/>
    <property type="match status" value="1"/>
</dbReference>
<dbReference type="SMART" id="SM00546">
    <property type="entry name" value="CUE"/>
    <property type="match status" value="1"/>
</dbReference>
<feature type="compositionally biased region" description="Basic and acidic residues" evidence="1">
    <location>
        <begin position="413"/>
        <end position="427"/>
    </location>
</feature>
<comment type="caution">
    <text evidence="3">The sequence shown here is derived from an EMBL/GenBank/DDBJ whole genome shotgun (WGS) entry which is preliminary data.</text>
</comment>
<evidence type="ECO:0000259" key="2">
    <source>
        <dbReference type="PROSITE" id="PS51140"/>
    </source>
</evidence>
<evidence type="ECO:0000313" key="4">
    <source>
        <dbReference type="Proteomes" id="UP001166286"/>
    </source>
</evidence>
<accession>A0AA39V3L0</accession>
<feature type="region of interest" description="Disordered" evidence="1">
    <location>
        <begin position="228"/>
        <end position="427"/>
    </location>
</feature>
<gene>
    <name evidence="3" type="ORF">JMJ35_003385</name>
</gene>
<dbReference type="InterPro" id="IPR009060">
    <property type="entry name" value="UBA-like_sf"/>
</dbReference>
<feature type="compositionally biased region" description="Pro residues" evidence="1">
    <location>
        <begin position="52"/>
        <end position="61"/>
    </location>
</feature>
<dbReference type="GO" id="GO:0005737">
    <property type="term" value="C:cytoplasm"/>
    <property type="evidence" value="ECO:0007669"/>
    <property type="project" value="TreeGrafter"/>
</dbReference>
<feature type="region of interest" description="Disordered" evidence="1">
    <location>
        <begin position="1"/>
        <end position="76"/>
    </location>
</feature>
<organism evidence="3 4">
    <name type="scientific">Cladonia borealis</name>
    <dbReference type="NCBI Taxonomy" id="184061"/>
    <lineage>
        <taxon>Eukaryota</taxon>
        <taxon>Fungi</taxon>
        <taxon>Dikarya</taxon>
        <taxon>Ascomycota</taxon>
        <taxon>Pezizomycotina</taxon>
        <taxon>Lecanoromycetes</taxon>
        <taxon>OSLEUM clade</taxon>
        <taxon>Lecanoromycetidae</taxon>
        <taxon>Lecanorales</taxon>
        <taxon>Lecanorineae</taxon>
        <taxon>Cladoniaceae</taxon>
        <taxon>Cladonia</taxon>
    </lineage>
</organism>
<dbReference type="EMBL" id="JAFEKC020000005">
    <property type="protein sequence ID" value="KAK0514768.1"/>
    <property type="molecule type" value="Genomic_DNA"/>
</dbReference>
<dbReference type="PANTHER" id="PTHR16461">
    <property type="entry name" value="TOLL-INTERACTING PROTEIN"/>
    <property type="match status" value="1"/>
</dbReference>
<feature type="compositionally biased region" description="Basic and acidic residues" evidence="1">
    <location>
        <begin position="182"/>
        <end position="199"/>
    </location>
</feature>